<sequence>MELLLLKLRKLPENTQQLLQLVACIGAEFDLEALAFSAEPNSEGTVLKQSPKTVFQDLLAAIQAGLIQPISELDENLLVQEYKFLHDRVQQAAYALIDESQKQGVHLQIGRNLLEKISLERTTERLFEIIDHLNHGIALATDQAERNEIAKLNLQAGQKAKAAIAYTVATKYLATGREWLEWLAASSWQINYELTLELYSETTEVAYLCGEFEQVEYWAGIVLQQAKIILDKVKVYEVKI</sequence>
<gene>
    <name evidence="1" type="ORF">NC998_26595</name>
</gene>
<dbReference type="RefSeq" id="WP_199299342.1">
    <property type="nucleotide sequence ID" value="NZ_JAMPKM010000039.1"/>
</dbReference>
<name>A0ABV0JFV7_9CYAN</name>
<protein>
    <submittedName>
        <fullName evidence="1">Uncharacterized protein</fullName>
    </submittedName>
</protein>
<dbReference type="EMBL" id="JAMPKM010000039">
    <property type="protein sequence ID" value="MEP0820663.1"/>
    <property type="molecule type" value="Genomic_DNA"/>
</dbReference>
<accession>A0ABV0JFV7</accession>
<organism evidence="1 2">
    <name type="scientific">Trichocoleus desertorum GB2-A4</name>
    <dbReference type="NCBI Taxonomy" id="2933944"/>
    <lineage>
        <taxon>Bacteria</taxon>
        <taxon>Bacillati</taxon>
        <taxon>Cyanobacteriota</taxon>
        <taxon>Cyanophyceae</taxon>
        <taxon>Leptolyngbyales</taxon>
        <taxon>Trichocoleusaceae</taxon>
        <taxon>Trichocoleus</taxon>
    </lineage>
</organism>
<evidence type="ECO:0000313" key="2">
    <source>
        <dbReference type="Proteomes" id="UP001464891"/>
    </source>
</evidence>
<keyword evidence="2" id="KW-1185">Reference proteome</keyword>
<reference evidence="1 2" key="1">
    <citation type="submission" date="2022-04" db="EMBL/GenBank/DDBJ databases">
        <title>Positive selection, recombination, and allopatry shape intraspecific diversity of widespread and dominant cyanobacteria.</title>
        <authorList>
            <person name="Wei J."/>
            <person name="Shu W."/>
            <person name="Hu C."/>
        </authorList>
    </citation>
    <scope>NUCLEOTIDE SEQUENCE [LARGE SCALE GENOMIC DNA]</scope>
    <source>
        <strain evidence="1 2">GB2-A4</strain>
    </source>
</reference>
<comment type="caution">
    <text evidence="1">The sequence shown here is derived from an EMBL/GenBank/DDBJ whole genome shotgun (WGS) entry which is preliminary data.</text>
</comment>
<evidence type="ECO:0000313" key="1">
    <source>
        <dbReference type="EMBL" id="MEP0820663.1"/>
    </source>
</evidence>
<dbReference type="PANTHER" id="PTHR43642">
    <property type="entry name" value="HYBRID SIGNAL TRANSDUCTION HISTIDINE KINASE G"/>
    <property type="match status" value="1"/>
</dbReference>
<proteinExistence type="predicted"/>
<dbReference type="PANTHER" id="PTHR43642:SF1">
    <property type="entry name" value="HYBRID SIGNAL TRANSDUCTION HISTIDINE KINASE G"/>
    <property type="match status" value="1"/>
</dbReference>
<dbReference type="Proteomes" id="UP001464891">
    <property type="component" value="Unassembled WGS sequence"/>
</dbReference>
<dbReference type="InterPro" id="IPR053159">
    <property type="entry name" value="Hybrid_Histidine_Kinase"/>
</dbReference>